<comment type="similarity">
    <text evidence="1 2">Belongs to the CutC family.</text>
</comment>
<organism evidence="3 4">
    <name type="scientific">Schaalia canis</name>
    <dbReference type="NCBI Taxonomy" id="100469"/>
    <lineage>
        <taxon>Bacteria</taxon>
        <taxon>Bacillati</taxon>
        <taxon>Actinomycetota</taxon>
        <taxon>Actinomycetes</taxon>
        <taxon>Actinomycetales</taxon>
        <taxon>Actinomycetaceae</taxon>
        <taxon>Schaalia</taxon>
    </lineage>
</organism>
<keyword evidence="2" id="KW-0963">Cytoplasm</keyword>
<comment type="caution">
    <text evidence="3">The sequence shown here is derived from an EMBL/GenBank/DDBJ whole genome shotgun (WGS) entry which is preliminary data.</text>
</comment>
<dbReference type="PANTHER" id="PTHR12598:SF0">
    <property type="entry name" value="COPPER HOMEOSTASIS PROTEIN CUTC HOMOLOG"/>
    <property type="match status" value="1"/>
</dbReference>
<dbReference type="Gene3D" id="3.20.20.380">
    <property type="entry name" value="Copper homeostasis (CutC) domain"/>
    <property type="match status" value="1"/>
</dbReference>
<dbReference type="HAMAP" id="MF_00795">
    <property type="entry name" value="CutC"/>
    <property type="match status" value="1"/>
</dbReference>
<dbReference type="OrthoDB" id="9815677at2"/>
<evidence type="ECO:0000256" key="1">
    <source>
        <dbReference type="ARBA" id="ARBA00007768"/>
    </source>
</evidence>
<evidence type="ECO:0000313" key="4">
    <source>
        <dbReference type="Proteomes" id="UP000280444"/>
    </source>
</evidence>
<dbReference type="PANTHER" id="PTHR12598">
    <property type="entry name" value="COPPER HOMEOSTASIS PROTEIN CUTC"/>
    <property type="match status" value="1"/>
</dbReference>
<sequence length="234" mass="25217">MTLVEICVDDLEGAVNAYNGGADRLELCREIECGGLTPTDEVVTAALEYGPSGGIQILVRPRAGDFFHSDEEVSVLCTDIARLHTLTEDAEIPVGFVVGALNRDFTINEDAALRMREAAGERPLTFHRAFDMVPDIGKGLETLLRLGYERVLTTGGHPQLAQPTVLAQMVEQVGEALIILGSGGLRAHNVAETIALTGVLEVHMRAPGPQGYGTDQKAVEEIMQQVRSADQQRV</sequence>
<dbReference type="EMBL" id="RQZF01000001">
    <property type="protein sequence ID" value="RRC96220.1"/>
    <property type="molecule type" value="Genomic_DNA"/>
</dbReference>
<evidence type="ECO:0000256" key="2">
    <source>
        <dbReference type="HAMAP-Rule" id="MF_00795"/>
    </source>
</evidence>
<reference evidence="3 4" key="1">
    <citation type="submission" date="2018-11" db="EMBL/GenBank/DDBJ databases">
        <title>Genomes From Bacteria Associated with the Canine Oral Cavity: a Test Case for Automated Genome-Based Taxonomic Assignment.</title>
        <authorList>
            <person name="Coil D.A."/>
            <person name="Jospin G."/>
            <person name="Darling A.E."/>
            <person name="Wallis C."/>
            <person name="Davis I.J."/>
            <person name="Harris S."/>
            <person name="Eisen J.A."/>
            <person name="Holcombe L.J."/>
            <person name="O'Flynn C."/>
        </authorList>
    </citation>
    <scope>NUCLEOTIDE SEQUENCE [LARGE SCALE GENOMIC DNA]</scope>
    <source>
        <strain evidence="3 4">OH770</strain>
    </source>
</reference>
<protein>
    <recommendedName>
        <fullName evidence="2">PF03932 family protein CutC</fullName>
    </recommendedName>
</protein>
<dbReference type="GO" id="GO:0005507">
    <property type="term" value="F:copper ion binding"/>
    <property type="evidence" value="ECO:0007669"/>
    <property type="project" value="TreeGrafter"/>
</dbReference>
<comment type="subcellular location">
    <subcellularLocation>
        <location evidence="2">Cytoplasm</location>
    </subcellularLocation>
</comment>
<gene>
    <name evidence="2" type="primary">cutC</name>
    <name evidence="3" type="ORF">EII11_00685</name>
</gene>
<keyword evidence="4" id="KW-1185">Reference proteome</keyword>
<dbReference type="SUPFAM" id="SSF110395">
    <property type="entry name" value="CutC-like"/>
    <property type="match status" value="1"/>
</dbReference>
<dbReference type="InterPro" id="IPR005627">
    <property type="entry name" value="CutC-like"/>
</dbReference>
<dbReference type="AlphaFoldDB" id="A0A3P1SGZ3"/>
<dbReference type="Proteomes" id="UP000280444">
    <property type="component" value="Unassembled WGS sequence"/>
</dbReference>
<dbReference type="InterPro" id="IPR036822">
    <property type="entry name" value="CutC-like_dom_sf"/>
</dbReference>
<comment type="caution">
    <text evidence="2">Once thought to be involved in copper homeostasis, experiments in E.coli have shown this is not the case.</text>
</comment>
<evidence type="ECO:0000313" key="3">
    <source>
        <dbReference type="EMBL" id="RRC96220.1"/>
    </source>
</evidence>
<dbReference type="GO" id="GO:0005737">
    <property type="term" value="C:cytoplasm"/>
    <property type="evidence" value="ECO:0007669"/>
    <property type="project" value="UniProtKB-SubCell"/>
</dbReference>
<name>A0A3P1SGZ3_9ACTO</name>
<accession>A0A3P1SGZ3</accession>
<dbReference type="RefSeq" id="WP_124867587.1">
    <property type="nucleotide sequence ID" value="NZ_RQZF01000001.1"/>
</dbReference>
<proteinExistence type="inferred from homology"/>
<dbReference type="Pfam" id="PF03932">
    <property type="entry name" value="CutC"/>
    <property type="match status" value="1"/>
</dbReference>